<feature type="transmembrane region" description="Helical" evidence="7">
    <location>
        <begin position="383"/>
        <end position="401"/>
    </location>
</feature>
<comment type="similarity">
    <text evidence="4">Belongs to the methyl-accepting chemotaxis (MCP) protein family.</text>
</comment>
<organism evidence="10 11">
    <name type="scientific">Actinotalea soli</name>
    <dbReference type="NCBI Taxonomy" id="2819234"/>
    <lineage>
        <taxon>Bacteria</taxon>
        <taxon>Bacillati</taxon>
        <taxon>Actinomycetota</taxon>
        <taxon>Actinomycetes</taxon>
        <taxon>Micrococcales</taxon>
        <taxon>Cellulomonadaceae</taxon>
        <taxon>Actinotalea</taxon>
    </lineage>
</organism>
<dbReference type="SMART" id="SM00304">
    <property type="entry name" value="HAMP"/>
    <property type="match status" value="1"/>
</dbReference>
<dbReference type="PANTHER" id="PTHR32089">
    <property type="entry name" value="METHYL-ACCEPTING CHEMOTAXIS PROTEIN MCPB"/>
    <property type="match status" value="1"/>
</dbReference>
<keyword evidence="11" id="KW-1185">Reference proteome</keyword>
<dbReference type="PANTHER" id="PTHR32089:SF112">
    <property type="entry name" value="LYSOZYME-LIKE PROTEIN-RELATED"/>
    <property type="match status" value="1"/>
</dbReference>
<feature type="domain" description="Methyl-accepting transducer" evidence="8">
    <location>
        <begin position="467"/>
        <end position="703"/>
    </location>
</feature>
<gene>
    <name evidence="10" type="ORF">J4G33_15145</name>
</gene>
<comment type="caution">
    <text evidence="10">The sequence shown here is derived from an EMBL/GenBank/DDBJ whole genome shotgun (WGS) entry which is preliminary data.</text>
</comment>
<dbReference type="SMART" id="SM00283">
    <property type="entry name" value="MA"/>
    <property type="match status" value="1"/>
</dbReference>
<evidence type="ECO:0000256" key="4">
    <source>
        <dbReference type="ARBA" id="ARBA00029447"/>
    </source>
</evidence>
<dbReference type="Proteomes" id="UP000664209">
    <property type="component" value="Unassembled WGS sequence"/>
</dbReference>
<dbReference type="PROSITE" id="PS50111">
    <property type="entry name" value="CHEMOTAXIS_TRANSDUC_2"/>
    <property type="match status" value="1"/>
</dbReference>
<feature type="transmembrane region" description="Helical" evidence="7">
    <location>
        <begin position="32"/>
        <end position="53"/>
    </location>
</feature>
<dbReference type="SUPFAM" id="SSF103190">
    <property type="entry name" value="Sensory domain-like"/>
    <property type="match status" value="1"/>
</dbReference>
<dbReference type="InterPro" id="IPR004089">
    <property type="entry name" value="MCPsignal_dom"/>
</dbReference>
<name>A0A939RW75_9CELL</name>
<dbReference type="GO" id="GO:0007165">
    <property type="term" value="P:signal transduction"/>
    <property type="evidence" value="ECO:0007669"/>
    <property type="project" value="UniProtKB-KW"/>
</dbReference>
<reference evidence="10" key="1">
    <citation type="submission" date="2021-03" db="EMBL/GenBank/DDBJ databases">
        <title>Actinotalea soli sp. nov., isolated from soil.</title>
        <authorList>
            <person name="Ping W."/>
            <person name="Zhang J."/>
        </authorList>
    </citation>
    <scope>NUCLEOTIDE SEQUENCE</scope>
    <source>
        <strain evidence="10">BY-33</strain>
    </source>
</reference>
<dbReference type="Pfam" id="PF00015">
    <property type="entry name" value="MCPsignal"/>
    <property type="match status" value="1"/>
</dbReference>
<evidence type="ECO:0000256" key="3">
    <source>
        <dbReference type="ARBA" id="ARBA00023224"/>
    </source>
</evidence>
<dbReference type="InterPro" id="IPR033462">
    <property type="entry name" value="Cache_3-Cache_2"/>
</dbReference>
<evidence type="ECO:0000256" key="2">
    <source>
        <dbReference type="ARBA" id="ARBA00022989"/>
    </source>
</evidence>
<sequence length="719" mass="73572">MTAANGPRPHPTSDSAPRRGSSLRRPGLRAQLALTGVGAVVLTALLLTVVSGWQSRELTATATADVQTLTDASLASTVGQAEALVATQVATVTERLESDLGVAQQVMAGAGQVTFEGTTSWQARDQTTQEVSTVTLPRMLVGGDWLGQNQSLDTTTPVVDEIADLLGHAVTVFQRMNDDGDMLRVATTVVTQDGDRAIGTYIAATGADGTPNAVVGSLLRGEAFFGTAQVVGQTYVTGYAPITQGEEVVGALFVGIPQAEVDAPLRETLSQVTVGEQGFLTVQDAAGGWVVPPPGAGAEESALDAVDAQGEPYAQGLLDAAVELEEGQTVRTDVDLASTGPASVELARFPAWGWTMAAWGVDAELGAVAAGLEEGSSALQRNLLVAGVLVAAVIAGLVLWSSGRIVARLGRLTATLRRVADRDLSVEVTPEGHDEIGAMGHALREAVEAMRAALLRMQSGAEQLRSTASSLDGSSGTLEGIAGETDARASEASVAAVTVSEEVQAVTAAMTEMRTSIDSVSADVQQATTQAGQAVSLTQDAGASAGRLSTSSAEIASVLRSVTAIAEQTNLLALNATIEAARAGEAGKGFAVVAGEVKELASQTAAAIEAITPVLTAVTTDAEDVRSAIERITSVIEEVSERQGSIAAVVEEQSATTTEMERNLVRAAGGTTEIADHVTLVARAAQGTSGQVGEVRDAVTDLSSVAAELGEGSREFTLA</sequence>
<evidence type="ECO:0000259" key="8">
    <source>
        <dbReference type="PROSITE" id="PS50111"/>
    </source>
</evidence>
<protein>
    <submittedName>
        <fullName evidence="10">Methyl-accepting chemotaxis protein</fullName>
    </submittedName>
</protein>
<dbReference type="AlphaFoldDB" id="A0A939RW75"/>
<keyword evidence="1 7" id="KW-0812">Transmembrane</keyword>
<proteinExistence type="inferred from homology"/>
<keyword evidence="2 7" id="KW-1133">Transmembrane helix</keyword>
<dbReference type="InterPro" id="IPR029151">
    <property type="entry name" value="Sensor-like_sf"/>
</dbReference>
<dbReference type="InterPro" id="IPR003660">
    <property type="entry name" value="HAMP_dom"/>
</dbReference>
<keyword evidence="7" id="KW-0472">Membrane</keyword>
<dbReference type="GO" id="GO:0016020">
    <property type="term" value="C:membrane"/>
    <property type="evidence" value="ECO:0007669"/>
    <property type="project" value="InterPro"/>
</dbReference>
<evidence type="ECO:0000256" key="6">
    <source>
        <dbReference type="SAM" id="MobiDB-lite"/>
    </source>
</evidence>
<evidence type="ECO:0000256" key="7">
    <source>
        <dbReference type="SAM" id="Phobius"/>
    </source>
</evidence>
<evidence type="ECO:0000259" key="9">
    <source>
        <dbReference type="PROSITE" id="PS50885"/>
    </source>
</evidence>
<accession>A0A939RW75</accession>
<dbReference type="CDD" id="cd06225">
    <property type="entry name" value="HAMP"/>
    <property type="match status" value="1"/>
</dbReference>
<evidence type="ECO:0000256" key="1">
    <source>
        <dbReference type="ARBA" id="ARBA00022692"/>
    </source>
</evidence>
<dbReference type="Pfam" id="PF17201">
    <property type="entry name" value="Cache_3-Cache_2"/>
    <property type="match status" value="1"/>
</dbReference>
<dbReference type="PRINTS" id="PR00260">
    <property type="entry name" value="CHEMTRNSDUCR"/>
</dbReference>
<feature type="domain" description="HAMP" evidence="9">
    <location>
        <begin position="403"/>
        <end position="455"/>
    </location>
</feature>
<dbReference type="Gene3D" id="1.10.287.950">
    <property type="entry name" value="Methyl-accepting chemotaxis protein"/>
    <property type="match status" value="1"/>
</dbReference>
<evidence type="ECO:0000313" key="11">
    <source>
        <dbReference type="Proteomes" id="UP000664209"/>
    </source>
</evidence>
<dbReference type="GO" id="GO:0006935">
    <property type="term" value="P:chemotaxis"/>
    <property type="evidence" value="ECO:0007669"/>
    <property type="project" value="InterPro"/>
</dbReference>
<dbReference type="RefSeq" id="WP_208056824.1">
    <property type="nucleotide sequence ID" value="NZ_JAGEMK010000010.1"/>
</dbReference>
<feature type="region of interest" description="Disordered" evidence="6">
    <location>
        <begin position="1"/>
        <end position="24"/>
    </location>
</feature>
<dbReference type="Pfam" id="PF00672">
    <property type="entry name" value="HAMP"/>
    <property type="match status" value="1"/>
</dbReference>
<dbReference type="GO" id="GO:0004888">
    <property type="term" value="F:transmembrane signaling receptor activity"/>
    <property type="evidence" value="ECO:0007669"/>
    <property type="project" value="InterPro"/>
</dbReference>
<evidence type="ECO:0000313" key="10">
    <source>
        <dbReference type="EMBL" id="MBO1753145.1"/>
    </source>
</evidence>
<dbReference type="EMBL" id="JAGEMK010000010">
    <property type="protein sequence ID" value="MBO1753145.1"/>
    <property type="molecule type" value="Genomic_DNA"/>
</dbReference>
<dbReference type="SUPFAM" id="SSF58104">
    <property type="entry name" value="Methyl-accepting chemotaxis protein (MCP) signaling domain"/>
    <property type="match status" value="1"/>
</dbReference>
<dbReference type="InterPro" id="IPR004090">
    <property type="entry name" value="Chemotax_Me-accpt_rcpt"/>
</dbReference>
<dbReference type="PROSITE" id="PS50885">
    <property type="entry name" value="HAMP"/>
    <property type="match status" value="1"/>
</dbReference>
<keyword evidence="3 5" id="KW-0807">Transducer</keyword>
<evidence type="ECO:0000256" key="5">
    <source>
        <dbReference type="PROSITE-ProRule" id="PRU00284"/>
    </source>
</evidence>